<name>A0ACD3A5Q3_9AGAR</name>
<dbReference type="EMBL" id="ML208741">
    <property type="protein sequence ID" value="TFK60704.1"/>
    <property type="molecule type" value="Genomic_DNA"/>
</dbReference>
<feature type="non-terminal residue" evidence="1">
    <location>
        <position position="74"/>
    </location>
</feature>
<gene>
    <name evidence="1" type="ORF">BDN72DRAFT_735275</name>
</gene>
<accession>A0ACD3A5Q3</accession>
<evidence type="ECO:0000313" key="2">
    <source>
        <dbReference type="Proteomes" id="UP000308600"/>
    </source>
</evidence>
<protein>
    <submittedName>
        <fullName evidence="1">Uncharacterized protein</fullName>
    </submittedName>
</protein>
<evidence type="ECO:0000313" key="1">
    <source>
        <dbReference type="EMBL" id="TFK60704.1"/>
    </source>
</evidence>
<dbReference type="Proteomes" id="UP000308600">
    <property type="component" value="Unassembled WGS sequence"/>
</dbReference>
<organism evidence="1 2">
    <name type="scientific">Pluteus cervinus</name>
    <dbReference type="NCBI Taxonomy" id="181527"/>
    <lineage>
        <taxon>Eukaryota</taxon>
        <taxon>Fungi</taxon>
        <taxon>Dikarya</taxon>
        <taxon>Basidiomycota</taxon>
        <taxon>Agaricomycotina</taxon>
        <taxon>Agaricomycetes</taxon>
        <taxon>Agaricomycetidae</taxon>
        <taxon>Agaricales</taxon>
        <taxon>Pluteineae</taxon>
        <taxon>Pluteaceae</taxon>
        <taxon>Pluteus</taxon>
    </lineage>
</organism>
<proteinExistence type="predicted"/>
<keyword evidence="2" id="KW-1185">Reference proteome</keyword>
<sequence>MAGWRLGDKWTQEHTEKFLLLKAKLTTEPVLKGPRWDGEPFILTTDGCQDAFGVMLAQRFESVLPNGSTVKRIH</sequence>
<reference evidence="1 2" key="1">
    <citation type="journal article" date="2019" name="Nat. Ecol. Evol.">
        <title>Megaphylogeny resolves global patterns of mushroom evolution.</title>
        <authorList>
            <person name="Varga T."/>
            <person name="Krizsan K."/>
            <person name="Foldi C."/>
            <person name="Dima B."/>
            <person name="Sanchez-Garcia M."/>
            <person name="Sanchez-Ramirez S."/>
            <person name="Szollosi G.J."/>
            <person name="Szarkandi J.G."/>
            <person name="Papp V."/>
            <person name="Albert L."/>
            <person name="Andreopoulos W."/>
            <person name="Angelini C."/>
            <person name="Antonin V."/>
            <person name="Barry K.W."/>
            <person name="Bougher N.L."/>
            <person name="Buchanan P."/>
            <person name="Buyck B."/>
            <person name="Bense V."/>
            <person name="Catcheside P."/>
            <person name="Chovatia M."/>
            <person name="Cooper J."/>
            <person name="Damon W."/>
            <person name="Desjardin D."/>
            <person name="Finy P."/>
            <person name="Geml J."/>
            <person name="Haridas S."/>
            <person name="Hughes K."/>
            <person name="Justo A."/>
            <person name="Karasinski D."/>
            <person name="Kautmanova I."/>
            <person name="Kiss B."/>
            <person name="Kocsube S."/>
            <person name="Kotiranta H."/>
            <person name="LaButti K.M."/>
            <person name="Lechner B.E."/>
            <person name="Liimatainen K."/>
            <person name="Lipzen A."/>
            <person name="Lukacs Z."/>
            <person name="Mihaltcheva S."/>
            <person name="Morgado L.N."/>
            <person name="Niskanen T."/>
            <person name="Noordeloos M.E."/>
            <person name="Ohm R.A."/>
            <person name="Ortiz-Santana B."/>
            <person name="Ovrebo C."/>
            <person name="Racz N."/>
            <person name="Riley R."/>
            <person name="Savchenko A."/>
            <person name="Shiryaev A."/>
            <person name="Soop K."/>
            <person name="Spirin V."/>
            <person name="Szebenyi C."/>
            <person name="Tomsovsky M."/>
            <person name="Tulloss R.E."/>
            <person name="Uehling J."/>
            <person name="Grigoriev I.V."/>
            <person name="Vagvolgyi C."/>
            <person name="Papp T."/>
            <person name="Martin F.M."/>
            <person name="Miettinen O."/>
            <person name="Hibbett D.S."/>
            <person name="Nagy L.G."/>
        </authorList>
    </citation>
    <scope>NUCLEOTIDE SEQUENCE [LARGE SCALE GENOMIC DNA]</scope>
    <source>
        <strain evidence="1 2">NL-1719</strain>
    </source>
</reference>